<sequence>MPCRAILLSQIVIFYDLIRLIISDDDQTVSNIINLDNHQFSNFYKWMEQNSHICKSAIQNFEEDTPLFLKEVDSINSDCATICGNPLDIPHLACGKRPSQSDKEWPKLPPLCMLNFVQENMALKIALGLFRIEHLIAAVNQQNNQKIGEIPKTNSNEKIFPFGQLLVDSETFNKGGLKIEEKPVRLQAKKSEMGNKDNELLSSLKEINCQIFDREPESCKFWVSKGECNLNPTYMHRE</sequence>
<evidence type="ECO:0000256" key="1">
    <source>
        <dbReference type="SAM" id="SignalP"/>
    </source>
</evidence>
<dbReference type="AlphaFoldDB" id="A0A915NB95"/>
<dbReference type="Proteomes" id="UP000887560">
    <property type="component" value="Unplaced"/>
</dbReference>
<organism evidence="2 3">
    <name type="scientific">Meloidogyne floridensis</name>
    <dbReference type="NCBI Taxonomy" id="298350"/>
    <lineage>
        <taxon>Eukaryota</taxon>
        <taxon>Metazoa</taxon>
        <taxon>Ecdysozoa</taxon>
        <taxon>Nematoda</taxon>
        <taxon>Chromadorea</taxon>
        <taxon>Rhabditida</taxon>
        <taxon>Tylenchina</taxon>
        <taxon>Tylenchomorpha</taxon>
        <taxon>Tylenchoidea</taxon>
        <taxon>Meloidogynidae</taxon>
        <taxon>Meloidogyninae</taxon>
        <taxon>Meloidogyne</taxon>
    </lineage>
</organism>
<keyword evidence="1" id="KW-0732">Signal</keyword>
<keyword evidence="2" id="KW-1185">Reference proteome</keyword>
<name>A0A915NB95_9BILA</name>
<evidence type="ECO:0000313" key="2">
    <source>
        <dbReference type="Proteomes" id="UP000887560"/>
    </source>
</evidence>
<proteinExistence type="predicted"/>
<protein>
    <submittedName>
        <fullName evidence="3">Uncharacterized protein</fullName>
    </submittedName>
</protein>
<dbReference type="WBParaSite" id="scf7180000416429.g368">
    <property type="protein sequence ID" value="scf7180000416429.g368"/>
    <property type="gene ID" value="scf7180000416429.g368"/>
</dbReference>
<feature type="chain" id="PRO_5037204416" evidence="1">
    <location>
        <begin position="24"/>
        <end position="238"/>
    </location>
</feature>
<evidence type="ECO:0000313" key="3">
    <source>
        <dbReference type="WBParaSite" id="scf7180000416429.g368"/>
    </source>
</evidence>
<feature type="signal peptide" evidence="1">
    <location>
        <begin position="1"/>
        <end position="23"/>
    </location>
</feature>
<accession>A0A915NB95</accession>
<reference evidence="3" key="1">
    <citation type="submission" date="2022-11" db="UniProtKB">
        <authorList>
            <consortium name="WormBaseParasite"/>
        </authorList>
    </citation>
    <scope>IDENTIFICATION</scope>
</reference>